<organism evidence="3 4">
    <name type="scientific">Bimuria novae-zelandiae CBS 107.79</name>
    <dbReference type="NCBI Taxonomy" id="1447943"/>
    <lineage>
        <taxon>Eukaryota</taxon>
        <taxon>Fungi</taxon>
        <taxon>Dikarya</taxon>
        <taxon>Ascomycota</taxon>
        <taxon>Pezizomycotina</taxon>
        <taxon>Dothideomycetes</taxon>
        <taxon>Pleosporomycetidae</taxon>
        <taxon>Pleosporales</taxon>
        <taxon>Massarineae</taxon>
        <taxon>Didymosphaeriaceae</taxon>
        <taxon>Bimuria</taxon>
    </lineage>
</organism>
<name>A0A6A5URC9_9PLEO</name>
<reference evidence="3" key="1">
    <citation type="journal article" date="2020" name="Stud. Mycol.">
        <title>101 Dothideomycetes genomes: a test case for predicting lifestyles and emergence of pathogens.</title>
        <authorList>
            <person name="Haridas S."/>
            <person name="Albert R."/>
            <person name="Binder M."/>
            <person name="Bloem J."/>
            <person name="Labutti K."/>
            <person name="Salamov A."/>
            <person name="Andreopoulos B."/>
            <person name="Baker S."/>
            <person name="Barry K."/>
            <person name="Bills G."/>
            <person name="Bluhm B."/>
            <person name="Cannon C."/>
            <person name="Castanera R."/>
            <person name="Culley D."/>
            <person name="Daum C."/>
            <person name="Ezra D."/>
            <person name="Gonzalez J."/>
            <person name="Henrissat B."/>
            <person name="Kuo A."/>
            <person name="Liang C."/>
            <person name="Lipzen A."/>
            <person name="Lutzoni F."/>
            <person name="Magnuson J."/>
            <person name="Mondo S."/>
            <person name="Nolan M."/>
            <person name="Ohm R."/>
            <person name="Pangilinan J."/>
            <person name="Park H.-J."/>
            <person name="Ramirez L."/>
            <person name="Alfaro M."/>
            <person name="Sun H."/>
            <person name="Tritt A."/>
            <person name="Yoshinaga Y."/>
            <person name="Zwiers L.-H."/>
            <person name="Turgeon B."/>
            <person name="Goodwin S."/>
            <person name="Spatafora J."/>
            <person name="Crous P."/>
            <person name="Grigoriev I."/>
        </authorList>
    </citation>
    <scope>NUCLEOTIDE SEQUENCE</scope>
    <source>
        <strain evidence="3">CBS 107.79</strain>
    </source>
</reference>
<evidence type="ECO:0000313" key="3">
    <source>
        <dbReference type="EMBL" id="KAF1967258.1"/>
    </source>
</evidence>
<evidence type="ECO:0000313" key="4">
    <source>
        <dbReference type="Proteomes" id="UP000800036"/>
    </source>
</evidence>
<dbReference type="Proteomes" id="UP000800036">
    <property type="component" value="Unassembled WGS sequence"/>
</dbReference>
<feature type="non-terminal residue" evidence="3">
    <location>
        <position position="109"/>
    </location>
</feature>
<dbReference type="InterPro" id="IPR009799">
    <property type="entry name" value="EthD_dom"/>
</dbReference>
<keyword evidence="4" id="KW-1185">Reference proteome</keyword>
<dbReference type="Pfam" id="PF07110">
    <property type="entry name" value="EthD"/>
    <property type="match status" value="1"/>
</dbReference>
<dbReference type="AlphaFoldDB" id="A0A6A5URC9"/>
<evidence type="ECO:0000256" key="1">
    <source>
        <dbReference type="ARBA" id="ARBA00005986"/>
    </source>
</evidence>
<dbReference type="EMBL" id="ML976734">
    <property type="protein sequence ID" value="KAF1967258.1"/>
    <property type="molecule type" value="Genomic_DNA"/>
</dbReference>
<protein>
    <recommendedName>
        <fullName evidence="2">EthD domain-containing protein</fullName>
    </recommendedName>
</protein>
<gene>
    <name evidence="3" type="ORF">BU23DRAFT_366027</name>
</gene>
<evidence type="ECO:0000259" key="2">
    <source>
        <dbReference type="Pfam" id="PF07110"/>
    </source>
</evidence>
<sequence>KPTLTPAAFKARWDAHATLLKTIAGLSFPLTHTRRYIARTEGKGAWPAAMLVGTQEDFTYDGIAELVFEDKGAFETFIGVISAPEATARIAKNEDGFIVREVEGCGCWG</sequence>
<feature type="non-terminal residue" evidence="3">
    <location>
        <position position="1"/>
    </location>
</feature>
<dbReference type="InterPro" id="IPR011008">
    <property type="entry name" value="Dimeric_a/b-barrel"/>
</dbReference>
<dbReference type="Gene3D" id="3.30.70.100">
    <property type="match status" value="1"/>
</dbReference>
<dbReference type="SUPFAM" id="SSF54909">
    <property type="entry name" value="Dimeric alpha+beta barrel"/>
    <property type="match status" value="1"/>
</dbReference>
<accession>A0A6A5URC9</accession>
<dbReference type="GO" id="GO:0016491">
    <property type="term" value="F:oxidoreductase activity"/>
    <property type="evidence" value="ECO:0007669"/>
    <property type="project" value="InterPro"/>
</dbReference>
<feature type="domain" description="EthD" evidence="2">
    <location>
        <begin position="1"/>
        <end position="99"/>
    </location>
</feature>
<dbReference type="OrthoDB" id="2519291at2759"/>
<comment type="similarity">
    <text evidence="1">Belongs to the tpcK family.</text>
</comment>
<proteinExistence type="inferred from homology"/>